<name>A0A8X6HVZ5_TRICU</name>
<reference evidence="1" key="1">
    <citation type="submission" date="2020-07" db="EMBL/GenBank/DDBJ databases">
        <title>Multicomponent nature underlies the extraordinary mechanical properties of spider dragline silk.</title>
        <authorList>
            <person name="Kono N."/>
            <person name="Nakamura H."/>
            <person name="Mori M."/>
            <person name="Yoshida Y."/>
            <person name="Ohtoshi R."/>
            <person name="Malay A.D."/>
            <person name="Moran D.A.P."/>
            <person name="Tomita M."/>
            <person name="Numata K."/>
            <person name="Arakawa K."/>
        </authorList>
    </citation>
    <scope>NUCLEOTIDE SEQUENCE</scope>
</reference>
<keyword evidence="2" id="KW-1185">Reference proteome</keyword>
<proteinExistence type="predicted"/>
<comment type="caution">
    <text evidence="1">The sequence shown here is derived from an EMBL/GenBank/DDBJ whole genome shotgun (WGS) entry which is preliminary data.</text>
</comment>
<dbReference type="EMBL" id="BMAO01030179">
    <property type="protein sequence ID" value="GFQ66270.1"/>
    <property type="molecule type" value="Genomic_DNA"/>
</dbReference>
<protein>
    <submittedName>
        <fullName evidence="1">Uncharacterized protein</fullName>
    </submittedName>
</protein>
<evidence type="ECO:0000313" key="1">
    <source>
        <dbReference type="EMBL" id="GFQ66270.1"/>
    </source>
</evidence>
<evidence type="ECO:0000313" key="2">
    <source>
        <dbReference type="Proteomes" id="UP000887116"/>
    </source>
</evidence>
<organism evidence="1 2">
    <name type="scientific">Trichonephila clavata</name>
    <name type="common">Joro spider</name>
    <name type="synonym">Nephila clavata</name>
    <dbReference type="NCBI Taxonomy" id="2740835"/>
    <lineage>
        <taxon>Eukaryota</taxon>
        <taxon>Metazoa</taxon>
        <taxon>Ecdysozoa</taxon>
        <taxon>Arthropoda</taxon>
        <taxon>Chelicerata</taxon>
        <taxon>Arachnida</taxon>
        <taxon>Araneae</taxon>
        <taxon>Araneomorphae</taxon>
        <taxon>Entelegynae</taxon>
        <taxon>Araneoidea</taxon>
        <taxon>Nephilidae</taxon>
        <taxon>Trichonephila</taxon>
    </lineage>
</organism>
<sequence>MVTGFREIDMLMTKAKSLMVFMKNFQSLAKDRQFTTSYISEHNYLTLESEINNLIDLCEKTDSLICETLNHYEKAVNGIAETVLAQTDMYSFTDSDE</sequence>
<gene>
    <name evidence="1" type="ORF">TNCT_176771</name>
</gene>
<dbReference type="Proteomes" id="UP000887116">
    <property type="component" value="Unassembled WGS sequence"/>
</dbReference>
<accession>A0A8X6HVZ5</accession>
<dbReference type="AlphaFoldDB" id="A0A8X6HVZ5"/>